<dbReference type="PROSITE" id="PS50172">
    <property type="entry name" value="BRCT"/>
    <property type="match status" value="1"/>
</dbReference>
<dbReference type="PANTHER" id="PTHR30231:SF41">
    <property type="entry name" value="DNA POLYMERASE III SUBUNIT EPSILON"/>
    <property type="match status" value="1"/>
</dbReference>
<keyword evidence="3" id="KW-1185">Reference proteome</keyword>
<organism evidence="2 3">
    <name type="scientific">Weissella sagaensis</name>
    <dbReference type="NCBI Taxonomy" id="2559928"/>
    <lineage>
        <taxon>Bacteria</taxon>
        <taxon>Bacillati</taxon>
        <taxon>Bacillota</taxon>
        <taxon>Bacilli</taxon>
        <taxon>Lactobacillales</taxon>
        <taxon>Lactobacillaceae</taxon>
        <taxon>Weissella</taxon>
    </lineage>
</organism>
<gene>
    <name evidence="2" type="ORF">ACFQGR_02150</name>
</gene>
<dbReference type="InterPro" id="IPR001357">
    <property type="entry name" value="BRCT_dom"/>
</dbReference>
<dbReference type="CDD" id="cd06127">
    <property type="entry name" value="DEDDh"/>
    <property type="match status" value="1"/>
</dbReference>
<dbReference type="RefSeq" id="WP_137600925.1">
    <property type="nucleotide sequence ID" value="NZ_BJDT01000011.1"/>
</dbReference>
<dbReference type="Gene3D" id="3.30.420.10">
    <property type="entry name" value="Ribonuclease H-like superfamily/Ribonuclease H"/>
    <property type="match status" value="1"/>
</dbReference>
<dbReference type="SUPFAM" id="SSF52113">
    <property type="entry name" value="BRCT domain"/>
    <property type="match status" value="1"/>
</dbReference>
<dbReference type="Pfam" id="PF00533">
    <property type="entry name" value="BRCT"/>
    <property type="match status" value="1"/>
</dbReference>
<dbReference type="InterPro" id="IPR013520">
    <property type="entry name" value="Ribonucl_H"/>
</dbReference>
<keyword evidence="2" id="KW-0269">Exonuclease</keyword>
<dbReference type="GO" id="GO:0004527">
    <property type="term" value="F:exonuclease activity"/>
    <property type="evidence" value="ECO:0007669"/>
    <property type="project" value="UniProtKB-KW"/>
</dbReference>
<dbReference type="CDD" id="cd17748">
    <property type="entry name" value="BRCT_DNA_ligase_like"/>
    <property type="match status" value="1"/>
</dbReference>
<comment type="caution">
    <text evidence="2">The sequence shown here is derived from an EMBL/GenBank/DDBJ whole genome shotgun (WGS) entry which is preliminary data.</text>
</comment>
<dbReference type="EMBL" id="JBHSSG010000008">
    <property type="protein sequence ID" value="MFC6178213.1"/>
    <property type="molecule type" value="Genomic_DNA"/>
</dbReference>
<feature type="domain" description="BRCT" evidence="1">
    <location>
        <begin position="240"/>
        <end position="330"/>
    </location>
</feature>
<evidence type="ECO:0000259" key="1">
    <source>
        <dbReference type="PROSITE" id="PS50172"/>
    </source>
</evidence>
<dbReference type="SMART" id="SM00479">
    <property type="entry name" value="EXOIII"/>
    <property type="match status" value="1"/>
</dbReference>
<dbReference type="InterPro" id="IPR012337">
    <property type="entry name" value="RNaseH-like_sf"/>
</dbReference>
<sequence length="336" mass="38615">MFGIEFGFNISSSVTTASKKVKIRNKGKLKHFFPKDYTVIDIETTDLSPEWGAIIEIGAVKVINNEIVDTFDKLINPCFPDNYDLPSFTSELTGISNDEINNFGHSKSNVLEEFLDFVSDSIIVAHRASFDINFIYDEILEEFDIEFKNNYIDTYNLGHFYAFKSPEMNRHRVIDFIKKYNLSNEDGFNHTHRALNDSLFEKQIFDLEREKLGDDWSVQHGTHNNNKYEYKTFNANLDADETNSFYGLNVVFTGTLEKFTRNDAHEFIANLGATPQKNVRTDTDLLVVGSYQNNTKEDNKSSKQIKAESFNKQGKSEISIISDEEFLKMVAETINK</sequence>
<proteinExistence type="predicted"/>
<accession>A0ABW1RS02</accession>
<dbReference type="SUPFAM" id="SSF53098">
    <property type="entry name" value="Ribonuclease H-like"/>
    <property type="match status" value="1"/>
</dbReference>
<reference evidence="3" key="1">
    <citation type="journal article" date="2019" name="Int. J. Syst. Evol. Microbiol.">
        <title>The Global Catalogue of Microorganisms (GCM) 10K type strain sequencing project: providing services to taxonomists for standard genome sequencing and annotation.</title>
        <authorList>
            <consortium name="The Broad Institute Genomics Platform"/>
            <consortium name="The Broad Institute Genome Sequencing Center for Infectious Disease"/>
            <person name="Wu L."/>
            <person name="Ma J."/>
        </authorList>
    </citation>
    <scope>NUCLEOTIDE SEQUENCE [LARGE SCALE GENOMIC DNA]</scope>
    <source>
        <strain evidence="3">CCM 8924</strain>
    </source>
</reference>
<evidence type="ECO:0000313" key="2">
    <source>
        <dbReference type="EMBL" id="MFC6178213.1"/>
    </source>
</evidence>
<dbReference type="PANTHER" id="PTHR30231">
    <property type="entry name" value="DNA POLYMERASE III SUBUNIT EPSILON"/>
    <property type="match status" value="1"/>
</dbReference>
<dbReference type="Proteomes" id="UP001596158">
    <property type="component" value="Unassembled WGS sequence"/>
</dbReference>
<name>A0ABW1RS02_9LACO</name>
<dbReference type="InterPro" id="IPR036420">
    <property type="entry name" value="BRCT_dom_sf"/>
</dbReference>
<dbReference type="InterPro" id="IPR036397">
    <property type="entry name" value="RNaseH_sf"/>
</dbReference>
<dbReference type="Pfam" id="PF00929">
    <property type="entry name" value="RNase_T"/>
    <property type="match status" value="1"/>
</dbReference>
<keyword evidence="2" id="KW-0378">Hydrolase</keyword>
<evidence type="ECO:0000313" key="3">
    <source>
        <dbReference type="Proteomes" id="UP001596158"/>
    </source>
</evidence>
<dbReference type="Gene3D" id="3.40.50.10190">
    <property type="entry name" value="BRCT domain"/>
    <property type="match status" value="1"/>
</dbReference>
<keyword evidence="2" id="KW-0540">Nuclease</keyword>
<protein>
    <submittedName>
        <fullName evidence="2">Exonuclease domain-containing protein</fullName>
    </submittedName>
</protein>